<reference evidence="1" key="1">
    <citation type="submission" date="2015-06" db="UniProtKB">
        <authorList>
            <consortium name="EnsemblPlants"/>
        </authorList>
    </citation>
    <scope>IDENTIFICATION</scope>
</reference>
<evidence type="ECO:0000313" key="1">
    <source>
        <dbReference type="EnsemblPlants" id="EMT19816"/>
    </source>
</evidence>
<proteinExistence type="predicted"/>
<organism evidence="1">
    <name type="scientific">Aegilops tauschii</name>
    <name type="common">Tausch's goatgrass</name>
    <name type="synonym">Aegilops squarrosa</name>
    <dbReference type="NCBI Taxonomy" id="37682"/>
    <lineage>
        <taxon>Eukaryota</taxon>
        <taxon>Viridiplantae</taxon>
        <taxon>Streptophyta</taxon>
        <taxon>Embryophyta</taxon>
        <taxon>Tracheophyta</taxon>
        <taxon>Spermatophyta</taxon>
        <taxon>Magnoliopsida</taxon>
        <taxon>Liliopsida</taxon>
        <taxon>Poales</taxon>
        <taxon>Poaceae</taxon>
        <taxon>BOP clade</taxon>
        <taxon>Pooideae</taxon>
        <taxon>Triticodae</taxon>
        <taxon>Triticeae</taxon>
        <taxon>Triticinae</taxon>
        <taxon>Aegilops</taxon>
    </lineage>
</organism>
<name>R7WBM5_AEGTA</name>
<dbReference type="AlphaFoldDB" id="R7WBM5"/>
<protein>
    <submittedName>
        <fullName evidence="1">Uncharacterized protein</fullName>
    </submittedName>
</protein>
<dbReference type="EnsemblPlants" id="EMT19816">
    <property type="protein sequence ID" value="EMT19816"/>
    <property type="gene ID" value="F775_32501"/>
</dbReference>
<sequence length="233" mass="25916">MEIDGAAAAVGPWISFLWMQNPYRWRLGRGGSSQELYLRRRRPLGFISSPGFHLPRLTASAADAPAPAVGRRRRIMLLLLMRMLLSSTSHRVANPPCTLPSSMLKLWVRLPLRPCHGPTDGVHAVPAAHVVDALDDYGADAGARLCSGSCRPPRNLDVNIEFTFTDEIQNKMPLQGQVPLSNLLRQKCKYVPIVQILQVASPDAAQRSNNAVVFLLLFYTSVFIKKDNNIREH</sequence>
<accession>R7WBM5</accession>